<dbReference type="EMBL" id="MU266744">
    <property type="protein sequence ID" value="KAH7918713.1"/>
    <property type="molecule type" value="Genomic_DNA"/>
</dbReference>
<gene>
    <name evidence="1" type="ORF">BV22DRAFT_1199859</name>
</gene>
<reference evidence="1" key="1">
    <citation type="journal article" date="2021" name="New Phytol.">
        <title>Evolutionary innovations through gain and loss of genes in the ectomycorrhizal Boletales.</title>
        <authorList>
            <person name="Wu G."/>
            <person name="Miyauchi S."/>
            <person name="Morin E."/>
            <person name="Kuo A."/>
            <person name="Drula E."/>
            <person name="Varga T."/>
            <person name="Kohler A."/>
            <person name="Feng B."/>
            <person name="Cao Y."/>
            <person name="Lipzen A."/>
            <person name="Daum C."/>
            <person name="Hundley H."/>
            <person name="Pangilinan J."/>
            <person name="Johnson J."/>
            <person name="Barry K."/>
            <person name="LaButti K."/>
            <person name="Ng V."/>
            <person name="Ahrendt S."/>
            <person name="Min B."/>
            <person name="Choi I.G."/>
            <person name="Park H."/>
            <person name="Plett J.M."/>
            <person name="Magnuson J."/>
            <person name="Spatafora J.W."/>
            <person name="Nagy L.G."/>
            <person name="Henrissat B."/>
            <person name="Grigoriev I.V."/>
            <person name="Yang Z.L."/>
            <person name="Xu J."/>
            <person name="Martin F.M."/>
        </authorList>
    </citation>
    <scope>NUCLEOTIDE SEQUENCE</scope>
    <source>
        <strain evidence="1">KUC20120723A-06</strain>
    </source>
</reference>
<protein>
    <submittedName>
        <fullName evidence="1">P-loop containing nucleoside triphosphate hydrolase protein</fullName>
    </submittedName>
</protein>
<name>A0ACB8B0T4_9AGAM</name>
<evidence type="ECO:0000313" key="2">
    <source>
        <dbReference type="Proteomes" id="UP000790709"/>
    </source>
</evidence>
<sequence length="1241" mass="134001">MSETIQSISIFQLFRFATRYELMLDCIGLLAGIGAGSATPLMTLFFGNVIGSFVQIGQVKSDNGDNQPSLASIAQQFRSQAASDALHLVYLGVAMYIAIYICLSIWTYTGGSIAKRIREKYFQAVLHQEVSFLDTISAGEVATRIELDAHLFQQGVCEKFALVASNASSFVAGIVIAYVRSWRLALVLTSIIPAIVLVGALMTIISSRYLRGSLNCLSQGGGVAQESLSTIRTVHAFGAEAKLSALYDSFIALSRAFDLKASLVQSIGMSSFSFIVYSSYALSFYYGTTLLLREQADAGTIVTVGLSMLIGSFSLAMVGPNLQAVLRAREAAAQLYMVIDRVPTIDSISGTGRQLPDVDGGITFNDIEFAYPSRRDVPVLRSLNLVFPPGRTSALVGFSGSGKSTIIGLIERFYDPDHGSVCLDGVDVRDLNIKWLRSQIGLVEQDPVLFASSIQANVEEGLLGTPYQDASSSTRRDLVKRACVIANADSFITSLPLGYDTLVGHRGGRLSGGQKQRIALARAIVSDPKILLLDEATSALDAQSEEIVQSALAKASKGRTTIVIAHRLSTVRDADMIFVMGRGTVLQQGTHDDLLCDQTGPYAELVRAQRFAYNQTGHTEGDRAESSVTISLQEEKVPCDAKSQEHLPPPSGDNVHWTTLFRDIGVIISDTRTTYVWGTIFGCLGGLVYPAFGVVYAKTLQAFQESDPIILRTAGDSNALWLFLIGVGSAISLSLHNIFFGRAAAILTARLRVRVFQALLRENVTFFDDDANNPGILTANLVGHTEKINGVAAMTLGAILQCTSCCIGGAIVALIFGWKLALVGIACMPAIVALGLIRFQLVAAKEKAAKAAHEASAQIACEAAVSIRAIVSLTREDHTFSLYSNALQAPFKQSVKADVVINAAFAMSLSIIVFALALVFWYGSILVTSGEYTTFQFYVCFMCTIFGSWNASNVFMSVPDVSSAIDSARAIVPLLRSEDLPTHQRSTHITPTEKVQGGIRFEDVWFSYPMRPEVPVLRGFSMTVQPGTFAAFVGASGSGKSTVIQLIERFYEPTSGAIYFDGEVISGLKVDSYRRHVGLVSQDSKLYSGTIRYNILLGSATDVSDAEVYKACNLADILEFIESLPRGFETQIGEGGSQLSGGQKQRIAIARALVRNPKLLLLDEATSALDATSEIVVQKALNNASKGRTTIAIAHRLTSIQHADCIYFVRDGRVSEMGTHHQLIARGGDYCQLAKLQELEQ</sequence>
<comment type="caution">
    <text evidence="1">The sequence shown here is derived from an EMBL/GenBank/DDBJ whole genome shotgun (WGS) entry which is preliminary data.</text>
</comment>
<organism evidence="1 2">
    <name type="scientific">Leucogyrophana mollusca</name>
    <dbReference type="NCBI Taxonomy" id="85980"/>
    <lineage>
        <taxon>Eukaryota</taxon>
        <taxon>Fungi</taxon>
        <taxon>Dikarya</taxon>
        <taxon>Basidiomycota</taxon>
        <taxon>Agaricomycotina</taxon>
        <taxon>Agaricomycetes</taxon>
        <taxon>Agaricomycetidae</taxon>
        <taxon>Boletales</taxon>
        <taxon>Boletales incertae sedis</taxon>
        <taxon>Leucogyrophana</taxon>
    </lineage>
</organism>
<proteinExistence type="predicted"/>
<evidence type="ECO:0000313" key="1">
    <source>
        <dbReference type="EMBL" id="KAH7918713.1"/>
    </source>
</evidence>
<keyword evidence="2" id="KW-1185">Reference proteome</keyword>
<dbReference type="Proteomes" id="UP000790709">
    <property type="component" value="Unassembled WGS sequence"/>
</dbReference>
<keyword evidence="1" id="KW-0378">Hydrolase</keyword>
<accession>A0ACB8B0T4</accession>